<dbReference type="AlphaFoldDB" id="A0A9D4G0H4"/>
<reference evidence="1" key="1">
    <citation type="journal article" date="2019" name="bioRxiv">
        <title>The Genome of the Zebra Mussel, Dreissena polymorpha: A Resource for Invasive Species Research.</title>
        <authorList>
            <person name="McCartney M.A."/>
            <person name="Auch B."/>
            <person name="Kono T."/>
            <person name="Mallez S."/>
            <person name="Zhang Y."/>
            <person name="Obille A."/>
            <person name="Becker A."/>
            <person name="Abrahante J.E."/>
            <person name="Garbe J."/>
            <person name="Badalamenti J.P."/>
            <person name="Herman A."/>
            <person name="Mangelson H."/>
            <person name="Liachko I."/>
            <person name="Sullivan S."/>
            <person name="Sone E.D."/>
            <person name="Koren S."/>
            <person name="Silverstein K.A.T."/>
            <person name="Beckman K.B."/>
            <person name="Gohl D.M."/>
        </authorList>
    </citation>
    <scope>NUCLEOTIDE SEQUENCE</scope>
    <source>
        <strain evidence="1">Duluth1</strain>
        <tissue evidence="1">Whole animal</tissue>
    </source>
</reference>
<organism evidence="1 2">
    <name type="scientific">Dreissena polymorpha</name>
    <name type="common">Zebra mussel</name>
    <name type="synonym">Mytilus polymorpha</name>
    <dbReference type="NCBI Taxonomy" id="45954"/>
    <lineage>
        <taxon>Eukaryota</taxon>
        <taxon>Metazoa</taxon>
        <taxon>Spiralia</taxon>
        <taxon>Lophotrochozoa</taxon>
        <taxon>Mollusca</taxon>
        <taxon>Bivalvia</taxon>
        <taxon>Autobranchia</taxon>
        <taxon>Heteroconchia</taxon>
        <taxon>Euheterodonta</taxon>
        <taxon>Imparidentia</taxon>
        <taxon>Neoheterodontei</taxon>
        <taxon>Myida</taxon>
        <taxon>Dreissenoidea</taxon>
        <taxon>Dreissenidae</taxon>
        <taxon>Dreissena</taxon>
    </lineage>
</organism>
<evidence type="ECO:0000313" key="2">
    <source>
        <dbReference type="Proteomes" id="UP000828390"/>
    </source>
</evidence>
<name>A0A9D4G0H4_DREPO</name>
<comment type="caution">
    <text evidence="1">The sequence shown here is derived from an EMBL/GenBank/DDBJ whole genome shotgun (WGS) entry which is preliminary data.</text>
</comment>
<proteinExistence type="predicted"/>
<accession>A0A9D4G0H4</accession>
<protein>
    <submittedName>
        <fullName evidence="1">Uncharacterized protein</fullName>
    </submittedName>
</protein>
<dbReference type="EMBL" id="JAIWYP010000006">
    <property type="protein sequence ID" value="KAH3806546.1"/>
    <property type="molecule type" value="Genomic_DNA"/>
</dbReference>
<evidence type="ECO:0000313" key="1">
    <source>
        <dbReference type="EMBL" id="KAH3806546.1"/>
    </source>
</evidence>
<dbReference type="Proteomes" id="UP000828390">
    <property type="component" value="Unassembled WGS sequence"/>
</dbReference>
<sequence>MKSEDFAAQLAEKETGKLKTVDTRSTVKPCFQEFTPEEMTKIQERDPDIQIIKQAQIKGKRQTVGDMARESAAARFY</sequence>
<gene>
    <name evidence="1" type="ORF">DPMN_134869</name>
</gene>
<reference evidence="1" key="2">
    <citation type="submission" date="2020-11" db="EMBL/GenBank/DDBJ databases">
        <authorList>
            <person name="McCartney M.A."/>
            <person name="Auch B."/>
            <person name="Kono T."/>
            <person name="Mallez S."/>
            <person name="Becker A."/>
            <person name="Gohl D.M."/>
            <person name="Silverstein K.A.T."/>
            <person name="Koren S."/>
            <person name="Bechman K.B."/>
            <person name="Herman A."/>
            <person name="Abrahante J.E."/>
            <person name="Garbe J."/>
        </authorList>
    </citation>
    <scope>NUCLEOTIDE SEQUENCE</scope>
    <source>
        <strain evidence="1">Duluth1</strain>
        <tissue evidence="1">Whole animal</tissue>
    </source>
</reference>
<keyword evidence="2" id="KW-1185">Reference proteome</keyword>